<dbReference type="InterPro" id="IPR032396">
    <property type="entry name" value="SAS-6_N"/>
</dbReference>
<evidence type="ECO:0000313" key="3">
    <source>
        <dbReference type="Proteomes" id="UP001465755"/>
    </source>
</evidence>
<dbReference type="Proteomes" id="UP001465755">
    <property type="component" value="Unassembled WGS sequence"/>
</dbReference>
<dbReference type="CDD" id="cd10142">
    <property type="entry name" value="HD_SAS6_N"/>
    <property type="match status" value="1"/>
</dbReference>
<evidence type="ECO:0000259" key="1">
    <source>
        <dbReference type="Pfam" id="PF16531"/>
    </source>
</evidence>
<evidence type="ECO:0000313" key="2">
    <source>
        <dbReference type="EMBL" id="KAK9809396.1"/>
    </source>
</evidence>
<accession>A0AAW1P7L6</accession>
<feature type="domain" description="Spindle assembly abnormal protein 6 N-terminal" evidence="1">
    <location>
        <begin position="54"/>
        <end position="186"/>
    </location>
</feature>
<organism evidence="2 3">
    <name type="scientific">Symbiochloris irregularis</name>
    <dbReference type="NCBI Taxonomy" id="706552"/>
    <lineage>
        <taxon>Eukaryota</taxon>
        <taxon>Viridiplantae</taxon>
        <taxon>Chlorophyta</taxon>
        <taxon>core chlorophytes</taxon>
        <taxon>Trebouxiophyceae</taxon>
        <taxon>Trebouxiales</taxon>
        <taxon>Trebouxiaceae</taxon>
        <taxon>Symbiochloris</taxon>
    </lineage>
</organism>
<dbReference type="InterPro" id="IPR038558">
    <property type="entry name" value="SAS-6_N_sf"/>
</dbReference>
<proteinExistence type="predicted"/>
<dbReference type="PANTHER" id="PTHR34230">
    <property type="entry name" value="ASSEMBLY ABNORMAL PROTEIN 6, PUTATIVE-RELATED"/>
    <property type="match status" value="1"/>
</dbReference>
<comment type="caution">
    <text evidence="2">The sequence shown here is derived from an EMBL/GenBank/DDBJ whole genome shotgun (WGS) entry which is preliminary data.</text>
</comment>
<dbReference type="Pfam" id="PF16531">
    <property type="entry name" value="SAS-6_N"/>
    <property type="match status" value="1"/>
</dbReference>
<name>A0AAW1P7L6_9CHLO</name>
<dbReference type="PANTHER" id="PTHR34230:SF2">
    <property type="entry name" value="SPINDLE ASSEMBLY ABNORMAL PROTEIN 6 N-TERMINAL DOMAIN-CONTAINING PROTEIN"/>
    <property type="match status" value="1"/>
</dbReference>
<gene>
    <name evidence="2" type="ORF">WJX73_001746</name>
</gene>
<protein>
    <recommendedName>
        <fullName evidence="1">Spindle assembly abnormal protein 6 N-terminal domain-containing protein</fullName>
    </recommendedName>
</protein>
<sequence length="248" mass="27591">MSSSLTRGKSNASALVHEVSGVGPDAIEIALHSAMDTSCLSLVDPSKAEGYEALFDDEVLSEVRSSEAEAGEGIGQAPQALRVRVLVAGDPSRPSRVRAEIVCEHDLFLYYAHEVDEEQFAEMKDAQKLTCDWKGYPQVLLRLLQQSAKAPHHFVIFIKQSDSSPGRLWFVQNMEHKFVELLSVEFSPVEEDMVRDRLDYRYKAVKAQLAIVQACLADVYAVIKLKNPSLLRQLQNIPQRVSGAVHIT</sequence>
<dbReference type="EMBL" id="JALJOQ010000020">
    <property type="protein sequence ID" value="KAK9809396.1"/>
    <property type="molecule type" value="Genomic_DNA"/>
</dbReference>
<keyword evidence="3" id="KW-1185">Reference proteome</keyword>
<reference evidence="2 3" key="1">
    <citation type="journal article" date="2024" name="Nat. Commun.">
        <title>Phylogenomics reveals the evolutionary origins of lichenization in chlorophyte algae.</title>
        <authorList>
            <person name="Puginier C."/>
            <person name="Libourel C."/>
            <person name="Otte J."/>
            <person name="Skaloud P."/>
            <person name="Haon M."/>
            <person name="Grisel S."/>
            <person name="Petersen M."/>
            <person name="Berrin J.G."/>
            <person name="Delaux P.M."/>
            <person name="Dal Grande F."/>
            <person name="Keller J."/>
        </authorList>
    </citation>
    <scope>NUCLEOTIDE SEQUENCE [LARGE SCALE GENOMIC DNA]</scope>
    <source>
        <strain evidence="2 3">SAG 2036</strain>
    </source>
</reference>
<dbReference type="Gene3D" id="2.170.210.20">
    <property type="entry name" value="Spindle assembly abnormal protein 6, N-terminal domain"/>
    <property type="match status" value="1"/>
</dbReference>
<dbReference type="AlphaFoldDB" id="A0AAW1P7L6"/>